<evidence type="ECO:0000313" key="4">
    <source>
        <dbReference type="Proteomes" id="UP000000763"/>
    </source>
</evidence>
<reference evidence="3" key="2">
    <citation type="submission" date="2004-03" db="EMBL/GenBank/DDBJ databases">
        <title>Oryza sativa nipponbare(GA3) genomic DNA, chromosome 9, PAC clone:P0663H05.</title>
        <authorList>
            <person name="Sasaki T."/>
            <person name="Matsumoto T."/>
            <person name="Katayose Y."/>
        </authorList>
    </citation>
    <scope>NUCLEOTIDE SEQUENCE</scope>
</reference>
<sequence>MAHVPRRRHRFSQPQHYSKMAGEGIRGGEWRSAAAGLLANVPSDDHVNNVGSNKNTVM</sequence>
<accession>Q6EN64</accession>
<evidence type="ECO:0000313" key="2">
    <source>
        <dbReference type="EMBL" id="BAD29171.1"/>
    </source>
</evidence>
<evidence type="ECO:0000256" key="1">
    <source>
        <dbReference type="SAM" id="MobiDB-lite"/>
    </source>
</evidence>
<name>Q6EN64_ORYSJ</name>
<dbReference type="Proteomes" id="UP000000763">
    <property type="component" value="Chromosome 9"/>
</dbReference>
<reference evidence="2" key="1">
    <citation type="submission" date="2002-09" db="EMBL/GenBank/DDBJ databases">
        <title>Oryza sativa nipponbare(GA3) genomic DNA, chromosome 9, PAC clone:P0453B09.</title>
        <authorList>
            <person name="Sasaki T."/>
            <person name="Matsumoto T."/>
            <person name="Hattori M."/>
            <person name="Sakaki Y."/>
            <person name="Katayose Y."/>
        </authorList>
    </citation>
    <scope>NUCLEOTIDE SEQUENCE</scope>
</reference>
<reference evidence="4" key="4">
    <citation type="journal article" date="2008" name="Nucleic Acids Res.">
        <title>The rice annotation project database (RAP-DB): 2008 update.</title>
        <authorList>
            <consortium name="The rice annotation project (RAP)"/>
        </authorList>
    </citation>
    <scope>GENOME REANNOTATION</scope>
    <source>
        <strain evidence="4">cv. Nipponbare</strain>
    </source>
</reference>
<dbReference type="EMBL" id="AP005705">
    <property type="protein sequence ID" value="BAD29171.1"/>
    <property type="molecule type" value="Genomic_DNA"/>
</dbReference>
<protein>
    <submittedName>
        <fullName evidence="3">Uncharacterized protein</fullName>
    </submittedName>
</protein>
<proteinExistence type="predicted"/>
<dbReference type="EMBL" id="AP006758">
    <property type="protein sequence ID" value="BAD29671.1"/>
    <property type="molecule type" value="Genomic_DNA"/>
</dbReference>
<organism evidence="3 4">
    <name type="scientific">Oryza sativa subsp. japonica</name>
    <name type="common">Rice</name>
    <dbReference type="NCBI Taxonomy" id="39947"/>
    <lineage>
        <taxon>Eukaryota</taxon>
        <taxon>Viridiplantae</taxon>
        <taxon>Streptophyta</taxon>
        <taxon>Embryophyta</taxon>
        <taxon>Tracheophyta</taxon>
        <taxon>Spermatophyta</taxon>
        <taxon>Magnoliopsida</taxon>
        <taxon>Liliopsida</taxon>
        <taxon>Poales</taxon>
        <taxon>Poaceae</taxon>
        <taxon>BOP clade</taxon>
        <taxon>Oryzoideae</taxon>
        <taxon>Oryzeae</taxon>
        <taxon>Oryzinae</taxon>
        <taxon>Oryza</taxon>
        <taxon>Oryza sativa</taxon>
    </lineage>
</organism>
<dbReference type="AlphaFoldDB" id="Q6EN64"/>
<feature type="region of interest" description="Disordered" evidence="1">
    <location>
        <begin position="1"/>
        <end position="20"/>
    </location>
</feature>
<evidence type="ECO:0000313" key="3">
    <source>
        <dbReference type="EMBL" id="BAD29671.1"/>
    </source>
</evidence>
<gene>
    <name evidence="2" type="ORF">P0453B09.14</name>
    <name evidence="3" type="ORF">P0663H05.30</name>
</gene>
<reference evidence="4" key="3">
    <citation type="journal article" date="2005" name="Nature">
        <title>The map-based sequence of the rice genome.</title>
        <authorList>
            <consortium name="International rice genome sequencing project (IRGSP)"/>
            <person name="Matsumoto T."/>
            <person name="Wu J."/>
            <person name="Kanamori H."/>
            <person name="Katayose Y."/>
            <person name="Fujisawa M."/>
            <person name="Namiki N."/>
            <person name="Mizuno H."/>
            <person name="Yamamoto K."/>
            <person name="Antonio B.A."/>
            <person name="Baba T."/>
            <person name="Sakata K."/>
            <person name="Nagamura Y."/>
            <person name="Aoki H."/>
            <person name="Arikawa K."/>
            <person name="Arita K."/>
            <person name="Bito T."/>
            <person name="Chiden Y."/>
            <person name="Fujitsuka N."/>
            <person name="Fukunaka R."/>
            <person name="Hamada M."/>
            <person name="Harada C."/>
            <person name="Hayashi A."/>
            <person name="Hijishita S."/>
            <person name="Honda M."/>
            <person name="Hosokawa S."/>
            <person name="Ichikawa Y."/>
            <person name="Idonuma A."/>
            <person name="Iijima M."/>
            <person name="Ikeda M."/>
            <person name="Ikeno M."/>
            <person name="Ito K."/>
            <person name="Ito S."/>
            <person name="Ito T."/>
            <person name="Ito Y."/>
            <person name="Ito Y."/>
            <person name="Iwabuchi A."/>
            <person name="Kamiya K."/>
            <person name="Karasawa W."/>
            <person name="Kurita K."/>
            <person name="Katagiri S."/>
            <person name="Kikuta A."/>
            <person name="Kobayashi H."/>
            <person name="Kobayashi N."/>
            <person name="Machita K."/>
            <person name="Maehara T."/>
            <person name="Masukawa M."/>
            <person name="Mizubayashi T."/>
            <person name="Mukai Y."/>
            <person name="Nagasaki H."/>
            <person name="Nagata Y."/>
            <person name="Naito S."/>
            <person name="Nakashima M."/>
            <person name="Nakama Y."/>
            <person name="Nakamichi Y."/>
            <person name="Nakamura M."/>
            <person name="Meguro A."/>
            <person name="Negishi M."/>
            <person name="Ohta I."/>
            <person name="Ohta T."/>
            <person name="Okamoto M."/>
            <person name="Ono N."/>
            <person name="Saji S."/>
            <person name="Sakaguchi M."/>
            <person name="Sakai K."/>
            <person name="Shibata M."/>
            <person name="Shimokawa T."/>
            <person name="Song J."/>
            <person name="Takazaki Y."/>
            <person name="Terasawa K."/>
            <person name="Tsugane M."/>
            <person name="Tsuji K."/>
            <person name="Ueda S."/>
            <person name="Waki K."/>
            <person name="Yamagata H."/>
            <person name="Yamamoto M."/>
            <person name="Yamamoto S."/>
            <person name="Yamane H."/>
            <person name="Yoshiki S."/>
            <person name="Yoshihara R."/>
            <person name="Yukawa K."/>
            <person name="Zhong H."/>
            <person name="Yano M."/>
            <person name="Yuan Q."/>
            <person name="Ouyang S."/>
            <person name="Liu J."/>
            <person name="Jones K.M."/>
            <person name="Gansberger K."/>
            <person name="Moffat K."/>
            <person name="Hill J."/>
            <person name="Bera J."/>
            <person name="Fadrosh D."/>
            <person name="Jin S."/>
            <person name="Johri S."/>
            <person name="Kim M."/>
            <person name="Overton L."/>
            <person name="Reardon M."/>
            <person name="Tsitrin T."/>
            <person name="Vuong H."/>
            <person name="Weaver B."/>
            <person name="Ciecko A."/>
            <person name="Tallon L."/>
            <person name="Jackson J."/>
            <person name="Pai G."/>
            <person name="Aken S.V."/>
            <person name="Utterback T."/>
            <person name="Reidmuller S."/>
            <person name="Feldblyum T."/>
            <person name="Hsiao J."/>
            <person name="Zismann V."/>
            <person name="Iobst S."/>
            <person name="de Vazeille A.R."/>
            <person name="Buell C.R."/>
            <person name="Ying K."/>
            <person name="Li Y."/>
            <person name="Lu T."/>
            <person name="Huang Y."/>
            <person name="Zhao Q."/>
            <person name="Feng Q."/>
            <person name="Zhang L."/>
            <person name="Zhu J."/>
            <person name="Weng Q."/>
            <person name="Mu J."/>
            <person name="Lu Y."/>
            <person name="Fan D."/>
            <person name="Liu Y."/>
            <person name="Guan J."/>
            <person name="Zhang Y."/>
            <person name="Yu S."/>
            <person name="Liu X."/>
            <person name="Zhang Y."/>
            <person name="Hong G."/>
            <person name="Han B."/>
            <person name="Choisne N."/>
            <person name="Demange N."/>
            <person name="Orjeda G."/>
            <person name="Samain S."/>
            <person name="Cattolico L."/>
            <person name="Pelletier E."/>
            <person name="Couloux A."/>
            <person name="Segurens B."/>
            <person name="Wincker P."/>
            <person name="D'Hont A."/>
            <person name="Scarpelli C."/>
            <person name="Weissenbach J."/>
            <person name="Salanoubat M."/>
            <person name="Quetier F."/>
            <person name="Yu Y."/>
            <person name="Kim H.R."/>
            <person name="Rambo T."/>
            <person name="Currie J."/>
            <person name="Collura K."/>
            <person name="Luo M."/>
            <person name="Yang T."/>
            <person name="Ammiraju J.S.S."/>
            <person name="Engler F."/>
            <person name="Soderlund C."/>
            <person name="Wing R.A."/>
            <person name="Palmer L.E."/>
            <person name="de la Bastide M."/>
            <person name="Spiegel L."/>
            <person name="Nascimento L."/>
            <person name="Zutavern T."/>
            <person name="O'Shaughnessy A."/>
            <person name="Dike S."/>
            <person name="Dedhia N."/>
            <person name="Preston R."/>
            <person name="Balija V."/>
            <person name="McCombie W.R."/>
            <person name="Chow T."/>
            <person name="Chen H."/>
            <person name="Chung M."/>
            <person name="Chen C."/>
            <person name="Shaw J."/>
            <person name="Wu H."/>
            <person name="Hsiao K."/>
            <person name="Chao Y."/>
            <person name="Chu M."/>
            <person name="Cheng C."/>
            <person name="Hour A."/>
            <person name="Lee P."/>
            <person name="Lin S."/>
            <person name="Lin Y."/>
            <person name="Liou J."/>
            <person name="Liu S."/>
            <person name="Hsing Y."/>
            <person name="Raghuvanshi S."/>
            <person name="Mohanty A."/>
            <person name="Bharti A.K."/>
            <person name="Gaur A."/>
            <person name="Gupta V."/>
            <person name="Kumar D."/>
            <person name="Ravi V."/>
            <person name="Vij S."/>
            <person name="Kapur A."/>
            <person name="Khurana P."/>
            <person name="Khurana P."/>
            <person name="Khurana J.P."/>
            <person name="Tyagi A.K."/>
            <person name="Gaikwad K."/>
            <person name="Singh A."/>
            <person name="Dalal V."/>
            <person name="Srivastava S."/>
            <person name="Dixit A."/>
            <person name="Pal A.K."/>
            <person name="Ghazi I.A."/>
            <person name="Yadav M."/>
            <person name="Pandit A."/>
            <person name="Bhargava A."/>
            <person name="Sureshbabu K."/>
            <person name="Batra K."/>
            <person name="Sharma T.R."/>
            <person name="Mohapatra T."/>
            <person name="Singh N.K."/>
            <person name="Messing J."/>
            <person name="Nelson A.B."/>
            <person name="Fuks G."/>
            <person name="Kavchok S."/>
            <person name="Keizer G."/>
            <person name="Linton E."/>
            <person name="Llaca V."/>
            <person name="Song R."/>
            <person name="Tanyolac B."/>
            <person name="Young S."/>
            <person name="Ho-Il K."/>
            <person name="Hahn J.H."/>
            <person name="Sangsakoo G."/>
            <person name="Vanavichit A."/>
            <person name="de Mattos Luiz.A.T."/>
            <person name="Zimmer P.D."/>
            <person name="Malone G."/>
            <person name="Dellagostin O."/>
            <person name="de Oliveira A.C."/>
            <person name="Bevan M."/>
            <person name="Bancroft I."/>
            <person name="Minx P."/>
            <person name="Cordum H."/>
            <person name="Wilson R."/>
            <person name="Cheng Z."/>
            <person name="Jin W."/>
            <person name="Jiang J."/>
            <person name="Leong S.A."/>
            <person name="Iwama H."/>
            <person name="Gojobori T."/>
            <person name="Itoh T."/>
            <person name="Niimura Y."/>
            <person name="Fujii Y."/>
            <person name="Habara T."/>
            <person name="Sakai H."/>
            <person name="Sato Y."/>
            <person name="Wilson G."/>
            <person name="Kumar K."/>
            <person name="McCouch S."/>
            <person name="Juretic N."/>
            <person name="Hoen D."/>
            <person name="Wright S."/>
            <person name="Bruskiewich R."/>
            <person name="Bureau T."/>
            <person name="Miyao A."/>
            <person name="Hirochika H."/>
            <person name="Nishikawa T."/>
            <person name="Kadowaki K."/>
            <person name="Sugiura M."/>
            <person name="Burr B."/>
            <person name="Sasaki T."/>
        </authorList>
    </citation>
    <scope>NUCLEOTIDE SEQUENCE [LARGE SCALE GENOMIC DNA]</scope>
    <source>
        <strain evidence="4">cv. Nipponbare</strain>
    </source>
</reference>
<feature type="compositionally biased region" description="Basic residues" evidence="1">
    <location>
        <begin position="1"/>
        <end position="11"/>
    </location>
</feature>